<dbReference type="PANTHER" id="PTHR47985:SF44">
    <property type="entry name" value="SERINE_THREONINE-PROTEIN KINASE PBS1"/>
    <property type="match status" value="1"/>
</dbReference>
<evidence type="ECO:0000313" key="6">
    <source>
        <dbReference type="Proteomes" id="UP000316621"/>
    </source>
</evidence>
<dbReference type="AlphaFoldDB" id="A0A4Y7KWE0"/>
<feature type="domain" description="Protein kinase" evidence="4">
    <location>
        <begin position="71"/>
        <end position="341"/>
    </location>
</feature>
<proteinExistence type="predicted"/>
<dbReference type="EMBL" id="CM010723">
    <property type="protein sequence ID" value="RZC76431.1"/>
    <property type="molecule type" value="Genomic_DNA"/>
</dbReference>
<evidence type="ECO:0000259" key="4">
    <source>
        <dbReference type="PROSITE" id="PS50011"/>
    </source>
</evidence>
<dbReference type="Gramene" id="RZC76431">
    <property type="protein sequence ID" value="RZC76431"/>
    <property type="gene ID" value="C5167_000553"/>
</dbReference>
<keyword evidence="6" id="KW-1185">Reference proteome</keyword>
<dbReference type="SUPFAM" id="SSF56112">
    <property type="entry name" value="Protein kinase-like (PK-like)"/>
    <property type="match status" value="1"/>
</dbReference>
<evidence type="ECO:0000256" key="3">
    <source>
        <dbReference type="ARBA" id="ARBA00023136"/>
    </source>
</evidence>
<accession>A0A4Y7KWE0</accession>
<dbReference type="InterPro" id="IPR000719">
    <property type="entry name" value="Prot_kinase_dom"/>
</dbReference>
<dbReference type="FunFam" id="1.10.510.10:FF:000095">
    <property type="entry name" value="protein STRUBBELIG-RECEPTOR FAMILY 8"/>
    <property type="match status" value="1"/>
</dbReference>
<dbReference type="GO" id="GO:0004674">
    <property type="term" value="F:protein serine/threonine kinase activity"/>
    <property type="evidence" value="ECO:0007669"/>
    <property type="project" value="UniProtKB-KW"/>
</dbReference>
<name>A0A4Y7KWE0_PAPSO</name>
<dbReference type="OrthoDB" id="4062651at2759"/>
<keyword evidence="2" id="KW-0418">Kinase</keyword>
<dbReference type="PROSITE" id="PS50011">
    <property type="entry name" value="PROTEIN_KINASE_DOM"/>
    <property type="match status" value="1"/>
</dbReference>
<gene>
    <name evidence="5" type="ORF">C5167_000553</name>
</gene>
<dbReference type="GO" id="GO:0016020">
    <property type="term" value="C:membrane"/>
    <property type="evidence" value="ECO:0007669"/>
    <property type="project" value="UniProtKB-SubCell"/>
</dbReference>
<keyword evidence="2" id="KW-0808">Transferase</keyword>
<keyword evidence="3" id="KW-0472">Membrane</keyword>
<dbReference type="Pfam" id="PF00069">
    <property type="entry name" value="Pkinase"/>
    <property type="match status" value="1"/>
</dbReference>
<sequence length="344" mass="39513">MPRFRFFSCLGFSKVQRSHSERRDDRDEAEQAEFQNGKADRYEGEQAEFQYDLNNVRVFESKELIVSTDNFNPGRVFGEGSSGRVYKGILKDGQEVAVKRFDRQENLGKEVQILSCLEHPNLVKMIGYCDEGKDHIIVYEFVPLRSLNLHLHDLKPGEKHLDWKTRMKIAEGVAKALKYLHDQNDPPIIHSDLKGSGILLDENYNPKLSEFICAEYDATWDNTMINLTCGYLDPEYTMTGRITNKSDVYSFGVVLLELICGKKAFDPTIRRSIVSWARPLLEDSKKFAEIADPLMKGQYPHRALVQALDLVKLCLQEDANERPLAAEVVITLTNIRKSIWYNRS</sequence>
<dbReference type="Proteomes" id="UP000316621">
    <property type="component" value="Chromosome 9"/>
</dbReference>
<reference evidence="5 6" key="1">
    <citation type="journal article" date="2018" name="Science">
        <title>The opium poppy genome and morphinan production.</title>
        <authorList>
            <person name="Guo L."/>
            <person name="Winzer T."/>
            <person name="Yang X."/>
            <person name="Li Y."/>
            <person name="Ning Z."/>
            <person name="He Z."/>
            <person name="Teodor R."/>
            <person name="Lu Y."/>
            <person name="Bowser T.A."/>
            <person name="Graham I.A."/>
            <person name="Ye K."/>
        </authorList>
    </citation>
    <scope>NUCLEOTIDE SEQUENCE [LARGE SCALE GENOMIC DNA]</scope>
    <source>
        <strain evidence="6">cv. HN1</strain>
        <tissue evidence="5">Leaves</tissue>
    </source>
</reference>
<dbReference type="PANTHER" id="PTHR47985">
    <property type="entry name" value="OS07G0668900 PROTEIN"/>
    <property type="match status" value="1"/>
</dbReference>
<dbReference type="Gene3D" id="1.10.510.10">
    <property type="entry name" value="Transferase(Phosphotransferase) domain 1"/>
    <property type="match status" value="1"/>
</dbReference>
<comment type="subcellular location">
    <subcellularLocation>
        <location evidence="1">Membrane</location>
    </subcellularLocation>
</comment>
<evidence type="ECO:0000256" key="1">
    <source>
        <dbReference type="ARBA" id="ARBA00004370"/>
    </source>
</evidence>
<dbReference type="GO" id="GO:0005524">
    <property type="term" value="F:ATP binding"/>
    <property type="evidence" value="ECO:0007669"/>
    <property type="project" value="InterPro"/>
</dbReference>
<protein>
    <recommendedName>
        <fullName evidence="4">Protein kinase domain-containing protein</fullName>
    </recommendedName>
</protein>
<keyword evidence="2" id="KW-0723">Serine/threonine-protein kinase</keyword>
<dbReference type="Gene3D" id="3.30.200.20">
    <property type="entry name" value="Phosphorylase Kinase, domain 1"/>
    <property type="match status" value="1"/>
</dbReference>
<dbReference type="PIRSF" id="PIRSF000654">
    <property type="entry name" value="Integrin-linked_kinase"/>
    <property type="match status" value="1"/>
</dbReference>
<evidence type="ECO:0000256" key="2">
    <source>
        <dbReference type="ARBA" id="ARBA00022527"/>
    </source>
</evidence>
<organism evidence="5 6">
    <name type="scientific">Papaver somniferum</name>
    <name type="common">Opium poppy</name>
    <dbReference type="NCBI Taxonomy" id="3469"/>
    <lineage>
        <taxon>Eukaryota</taxon>
        <taxon>Viridiplantae</taxon>
        <taxon>Streptophyta</taxon>
        <taxon>Embryophyta</taxon>
        <taxon>Tracheophyta</taxon>
        <taxon>Spermatophyta</taxon>
        <taxon>Magnoliopsida</taxon>
        <taxon>Ranunculales</taxon>
        <taxon>Papaveraceae</taxon>
        <taxon>Papaveroideae</taxon>
        <taxon>Papaver</taxon>
    </lineage>
</organism>
<dbReference type="InterPro" id="IPR011009">
    <property type="entry name" value="Kinase-like_dom_sf"/>
</dbReference>
<evidence type="ECO:0000313" key="5">
    <source>
        <dbReference type="EMBL" id="RZC76431.1"/>
    </source>
</evidence>